<dbReference type="SUPFAM" id="SSF56784">
    <property type="entry name" value="HAD-like"/>
    <property type="match status" value="1"/>
</dbReference>
<dbReference type="PRINTS" id="PR00413">
    <property type="entry name" value="HADHALOGNASE"/>
</dbReference>
<dbReference type="AlphaFoldDB" id="Q4JMU9"/>
<dbReference type="InterPro" id="IPR023198">
    <property type="entry name" value="PGP-like_dom2"/>
</dbReference>
<dbReference type="Gene3D" id="3.40.50.1000">
    <property type="entry name" value="HAD superfamily/HAD-like"/>
    <property type="match status" value="1"/>
</dbReference>
<proteinExistence type="predicted"/>
<accession>Q4JMU9</accession>
<organism evidence="1">
    <name type="scientific">uncultured bacterium BAC17H8</name>
    <dbReference type="NCBI Taxonomy" id="332980"/>
    <lineage>
        <taxon>Bacteria</taxon>
        <taxon>environmental samples</taxon>
    </lineage>
</organism>
<dbReference type="InterPro" id="IPR023214">
    <property type="entry name" value="HAD_sf"/>
</dbReference>
<dbReference type="PANTHER" id="PTHR43434:SF1">
    <property type="entry name" value="PHOSPHOGLYCOLATE PHOSPHATASE"/>
    <property type="match status" value="1"/>
</dbReference>
<dbReference type="GO" id="GO:0008967">
    <property type="term" value="F:phosphoglycolate phosphatase activity"/>
    <property type="evidence" value="ECO:0007669"/>
    <property type="project" value="TreeGrafter"/>
</dbReference>
<dbReference type="Pfam" id="PF00702">
    <property type="entry name" value="Hydrolase"/>
    <property type="match status" value="1"/>
</dbReference>
<evidence type="ECO:0008006" key="2">
    <source>
        <dbReference type="Google" id="ProtNLM"/>
    </source>
</evidence>
<name>Q4JMU9_9BACT</name>
<dbReference type="InterPro" id="IPR036412">
    <property type="entry name" value="HAD-like_sf"/>
</dbReference>
<reference evidence="1" key="1">
    <citation type="journal article" date="2005" name="PLoS Biol.">
        <title>New insights into metabolic properties of marine bacteria encoding proteorhodopsins.</title>
        <authorList>
            <person name="Sabehi G."/>
            <person name="Loy A."/>
            <person name="Jung K.H."/>
            <person name="Partha R."/>
            <person name="Spudich J.L."/>
            <person name="Isaacson T."/>
            <person name="Hirschberg J."/>
            <person name="Wagner M."/>
            <person name="Beja O."/>
        </authorList>
    </citation>
    <scope>NUCLEOTIDE SEQUENCE</scope>
</reference>
<dbReference type="InterPro" id="IPR006439">
    <property type="entry name" value="HAD-SF_hydro_IA"/>
</dbReference>
<dbReference type="SFLD" id="SFLDG01129">
    <property type="entry name" value="C1.5:_HAD__Beta-PGM__Phosphata"/>
    <property type="match status" value="1"/>
</dbReference>
<dbReference type="PANTHER" id="PTHR43434">
    <property type="entry name" value="PHOSPHOGLYCOLATE PHOSPHATASE"/>
    <property type="match status" value="1"/>
</dbReference>
<dbReference type="EMBL" id="DQ068068">
    <property type="protein sequence ID" value="AAY87214.1"/>
    <property type="molecule type" value="Genomic_DNA"/>
</dbReference>
<sequence length="254" mass="27701">MIRSLVFDKDGVILDLVETWFPVVEKLVDYTLDRLPKEGRTKVTRTSMLASVGVDEATGEIDPLGIFAMGSFTDIRAVWQQLMPPGMIDLREDESYRLEVRRLVREMSYGKTVPKGDVVTPMTRLAQAGFRLAVLTNDSEESARRSLEDIGILSLFDPVIGADSGYGGKPDPEGLLHCLSVHGTDISEALMIGDTGADFGAARNAGVADFICIADDPEYRPHEDVNVANVIARLSDLPDLLVRRGDMSLTGAST</sequence>
<dbReference type="SFLD" id="SFLDS00003">
    <property type="entry name" value="Haloacid_Dehalogenase"/>
    <property type="match status" value="1"/>
</dbReference>
<dbReference type="Gene3D" id="1.10.150.240">
    <property type="entry name" value="Putative phosphatase, domain 2"/>
    <property type="match status" value="1"/>
</dbReference>
<dbReference type="GO" id="GO:0006281">
    <property type="term" value="P:DNA repair"/>
    <property type="evidence" value="ECO:0007669"/>
    <property type="project" value="TreeGrafter"/>
</dbReference>
<protein>
    <recommendedName>
        <fullName evidence="2">Phosphoglycolate phosphatase</fullName>
    </recommendedName>
</protein>
<dbReference type="InterPro" id="IPR050155">
    <property type="entry name" value="HAD-like_hydrolase_sf"/>
</dbReference>
<dbReference type="NCBIfam" id="TIGR01549">
    <property type="entry name" value="HAD-SF-IA-v1"/>
    <property type="match status" value="1"/>
</dbReference>
<evidence type="ECO:0000313" key="1">
    <source>
        <dbReference type="EMBL" id="AAY87214.1"/>
    </source>
</evidence>